<dbReference type="STRING" id="759272.G0S7Q4"/>
<evidence type="ECO:0000313" key="2">
    <source>
        <dbReference type="EMBL" id="EGS21004.1"/>
    </source>
</evidence>
<dbReference type="HOGENOM" id="CLU_946650_0_0_1"/>
<evidence type="ECO:0000313" key="3">
    <source>
        <dbReference type="Proteomes" id="UP000008066"/>
    </source>
</evidence>
<dbReference type="GeneID" id="18256882"/>
<reference evidence="2 3" key="1">
    <citation type="journal article" date="2011" name="Cell">
        <title>Insight into structure and assembly of the nuclear pore complex by utilizing the genome of a eukaryotic thermophile.</title>
        <authorList>
            <person name="Amlacher S."/>
            <person name="Sarges P."/>
            <person name="Flemming D."/>
            <person name="van Noort V."/>
            <person name="Kunze R."/>
            <person name="Devos D.P."/>
            <person name="Arumugam M."/>
            <person name="Bork P."/>
            <person name="Hurt E."/>
        </authorList>
    </citation>
    <scope>NUCLEOTIDE SEQUENCE [LARGE SCALE GENOMIC DNA]</scope>
    <source>
        <strain evidence="3">DSM 1495 / CBS 144.50 / IMI 039719</strain>
    </source>
</reference>
<dbReference type="RefSeq" id="XP_006693300.1">
    <property type="nucleotide sequence ID" value="XM_006693237.1"/>
</dbReference>
<feature type="region of interest" description="Disordered" evidence="1">
    <location>
        <begin position="1"/>
        <end position="85"/>
    </location>
</feature>
<dbReference type="Proteomes" id="UP000008066">
    <property type="component" value="Unassembled WGS sequence"/>
</dbReference>
<proteinExistence type="predicted"/>
<evidence type="ECO:0000256" key="1">
    <source>
        <dbReference type="SAM" id="MobiDB-lite"/>
    </source>
</evidence>
<name>G0S7Q4_CHATD</name>
<sequence>MMHEVENVPDGPERPSFVQPSEMPGAHDGQSDHADDVNWETENGLDGRGDRRHYGNGRGADGNGVSSAESAEMARQAGRSEPEQLRLPLQPSMLEEGGSTASGGDACGLDRGRGHVPCPGHVPDPCLDPGLCRGLCRGLCLYLDLDLARAHVLVLVPGLEPARGRGRDHALVHDLCLDRGPGPDLALSLCPCPGLAPCLCLYLSPGRGPFRGLSHGPFPCLCPGLCLYFYLCHGPGHDLCPCLVLCLYLDLVLALCLAHGQPCLAHDLDLALGGRREIDSRQQQEQQARGIYVK</sequence>
<organism evidence="3">
    <name type="scientific">Chaetomium thermophilum (strain DSM 1495 / CBS 144.50 / IMI 039719)</name>
    <name type="common">Thermochaetoides thermophila</name>
    <dbReference type="NCBI Taxonomy" id="759272"/>
    <lineage>
        <taxon>Eukaryota</taxon>
        <taxon>Fungi</taxon>
        <taxon>Dikarya</taxon>
        <taxon>Ascomycota</taxon>
        <taxon>Pezizomycotina</taxon>
        <taxon>Sordariomycetes</taxon>
        <taxon>Sordariomycetidae</taxon>
        <taxon>Sordariales</taxon>
        <taxon>Chaetomiaceae</taxon>
        <taxon>Thermochaetoides</taxon>
    </lineage>
</organism>
<accession>G0S7Q4</accession>
<dbReference type="KEGG" id="cthr:CTHT_0028440"/>
<keyword evidence="3" id="KW-1185">Reference proteome</keyword>
<gene>
    <name evidence="2" type="ORF">CTHT_0028440</name>
</gene>
<protein>
    <submittedName>
        <fullName evidence="2">Uncharacterized protein</fullName>
    </submittedName>
</protein>
<dbReference type="AlphaFoldDB" id="G0S7Q4"/>
<dbReference type="EMBL" id="GL988041">
    <property type="protein sequence ID" value="EGS21004.1"/>
    <property type="molecule type" value="Genomic_DNA"/>
</dbReference>